<reference evidence="4" key="1">
    <citation type="submission" date="2025-08" db="UniProtKB">
        <authorList>
            <consortium name="RefSeq"/>
        </authorList>
    </citation>
    <scope>IDENTIFICATION</scope>
    <source>
        <tissue evidence="4">Whole sample</tissue>
    </source>
</reference>
<proteinExistence type="predicted"/>
<feature type="compositionally biased region" description="Low complexity" evidence="1">
    <location>
        <begin position="150"/>
        <end position="238"/>
    </location>
</feature>
<feature type="compositionally biased region" description="Polar residues" evidence="1">
    <location>
        <begin position="72"/>
        <end position="117"/>
    </location>
</feature>
<evidence type="ECO:0000313" key="4">
    <source>
        <dbReference type="RefSeq" id="XP_022333867.1"/>
    </source>
</evidence>
<dbReference type="RefSeq" id="XP_022333867.1">
    <property type="nucleotide sequence ID" value="XM_022478159.1"/>
</dbReference>
<feature type="compositionally biased region" description="Polar residues" evidence="1">
    <location>
        <begin position="239"/>
        <end position="250"/>
    </location>
</feature>
<dbReference type="OrthoDB" id="10476542at2759"/>
<dbReference type="GeneID" id="111130890"/>
<feature type="compositionally biased region" description="Polar residues" evidence="1">
    <location>
        <begin position="262"/>
        <end position="277"/>
    </location>
</feature>
<gene>
    <name evidence="4" type="primary">LOC111130890</name>
</gene>
<feature type="signal peptide" evidence="2">
    <location>
        <begin position="1"/>
        <end position="21"/>
    </location>
</feature>
<organism evidence="3 4">
    <name type="scientific">Crassostrea virginica</name>
    <name type="common">Eastern oyster</name>
    <dbReference type="NCBI Taxonomy" id="6565"/>
    <lineage>
        <taxon>Eukaryota</taxon>
        <taxon>Metazoa</taxon>
        <taxon>Spiralia</taxon>
        <taxon>Lophotrochozoa</taxon>
        <taxon>Mollusca</taxon>
        <taxon>Bivalvia</taxon>
        <taxon>Autobranchia</taxon>
        <taxon>Pteriomorphia</taxon>
        <taxon>Ostreida</taxon>
        <taxon>Ostreoidea</taxon>
        <taxon>Ostreidae</taxon>
        <taxon>Crassostrea</taxon>
    </lineage>
</organism>
<feature type="compositionally biased region" description="Low complexity" evidence="1">
    <location>
        <begin position="278"/>
        <end position="301"/>
    </location>
</feature>
<feature type="region of interest" description="Disordered" evidence="1">
    <location>
        <begin position="262"/>
        <end position="353"/>
    </location>
</feature>
<evidence type="ECO:0000256" key="2">
    <source>
        <dbReference type="SAM" id="SignalP"/>
    </source>
</evidence>
<feature type="compositionally biased region" description="Basic residues" evidence="1">
    <location>
        <begin position="323"/>
        <end position="332"/>
    </location>
</feature>
<dbReference type="Proteomes" id="UP000694844">
    <property type="component" value="Chromosome 4"/>
</dbReference>
<dbReference type="AlphaFoldDB" id="A0A8B8E013"/>
<dbReference type="KEGG" id="cvn:111130890"/>
<feature type="compositionally biased region" description="Low complexity" evidence="1">
    <location>
        <begin position="32"/>
        <end position="52"/>
    </location>
</feature>
<keyword evidence="3" id="KW-1185">Reference proteome</keyword>
<feature type="compositionally biased region" description="Polar residues" evidence="1">
    <location>
        <begin position="302"/>
        <end position="319"/>
    </location>
</feature>
<feature type="chain" id="PRO_5033989891" evidence="2">
    <location>
        <begin position="22"/>
        <end position="576"/>
    </location>
</feature>
<evidence type="ECO:0000256" key="1">
    <source>
        <dbReference type="SAM" id="MobiDB-lite"/>
    </source>
</evidence>
<protein>
    <submittedName>
        <fullName evidence="4">Uncharacterized protein</fullName>
    </submittedName>
</protein>
<accession>A0A8B8E013</accession>
<sequence length="576" mass="63711">MFRMLFLCVLCVVLVFDRCHSQNPNNFGRRPNSNFNNGQGNNFGNRVQNRGNSGPPGQGNDSRMPAQRLGMFNNQNNSPVGNPFGQRTSPQSWNNGNNNGQHGMSNQFQPNGPANQQIPNQINIEKLKLHLQNAQQRLQQNSGRIPDSMNQQNGPNRRPNNANANSQRNGPNLGPNNANANSQRNGPNLGPNNPNANSQRNGPNLGPNNANANSQRNGPNMGPNNANANPFNNPSAAMGQNSGNMNPNMKNFRNMQTAFQFQQNQRNSKPNNANMNRQPNQQQPQQQTQQQPQQQPQQQQQKMMQNGANGRNPAGNKNMNKGRVNKLKKMQKGRGNNTRANKNKPGGMKLTPKKVSPRKFYWKTLFPSGTAAEENAEVLYSTKLVLITSENAPTIDEFNKGGILMDFKRGMMAVRIDVVPGTNFPGLPFNGQRACFLMKNITNFDQTVKELHTRGKTQRNLELGEMIHMVAAAKNRLTGPEVRRRGGVFITRYCQDAINSNNVYLLEPEAAVEMSPKTFQVSGLTHAFEPLYPIPVNIAVDMTIDFGPPPTMTPAMNFNPSTPGWGKGWGNSGAWG</sequence>
<evidence type="ECO:0000313" key="3">
    <source>
        <dbReference type="Proteomes" id="UP000694844"/>
    </source>
</evidence>
<feature type="region of interest" description="Disordered" evidence="1">
    <location>
        <begin position="134"/>
        <end position="250"/>
    </location>
</feature>
<name>A0A8B8E013_CRAVI</name>
<feature type="region of interest" description="Disordered" evidence="1">
    <location>
        <begin position="22"/>
        <end position="117"/>
    </location>
</feature>
<keyword evidence="2" id="KW-0732">Signal</keyword>
<feature type="compositionally biased region" description="Polar residues" evidence="1">
    <location>
        <begin position="134"/>
        <end position="143"/>
    </location>
</feature>